<gene>
    <name evidence="3" type="ORF">LSG31_13985</name>
</gene>
<feature type="coiled-coil region" evidence="1">
    <location>
        <begin position="26"/>
        <end position="60"/>
    </location>
</feature>
<keyword evidence="4" id="KW-1185">Reference proteome</keyword>
<feature type="region of interest" description="Disordered" evidence="2">
    <location>
        <begin position="284"/>
        <end position="307"/>
    </location>
</feature>
<evidence type="ECO:0000256" key="1">
    <source>
        <dbReference type="SAM" id="Coils"/>
    </source>
</evidence>
<dbReference type="RefSeq" id="WP_347435715.1">
    <property type="nucleotide sequence ID" value="NZ_CP089291.1"/>
</dbReference>
<protein>
    <submittedName>
        <fullName evidence="3">Uncharacterized protein</fullName>
    </submittedName>
</protein>
<dbReference type="EMBL" id="CP089291">
    <property type="protein sequence ID" value="UOF89033.1"/>
    <property type="molecule type" value="Genomic_DNA"/>
</dbReference>
<accession>A0ABY4CF52</accession>
<sequence length="397" mass="45636">MKSKQMKRRLFGYSTRQVNHHIRRFKQLQAFELEDLQQKIQAAKNKNQELRKQIGDLQAQMHQRTMLQELAELLHQRCNETILAIRSQGELEKSEIENAIQIKKIEHENNMKKMEQQTNYYNGFLQSFLQEFFHSIGNIMNREVSDVLKVQLKEIAATISYDQLELNEKLLGEDIVLEEDDPVFHSTNVIRFKLQSLKDLQNAQQLEKQNSVVCIDPDHDEMVLSEEPMDEETTDSHDELPEVKHSQFWGDIQAYIQDTSSKTSVSANVETNISNVAEKLQIAEQPSITTDSGGWEQPQMDPLPIDDTFDKKEIQSDAKESTKESHALSEEIEAVRNRYIVGKLSGIDLYDTNGQLIIGKNQSITKEVVSQADRAGKLADLIVHMLLPGMRDSNDKD</sequence>
<feature type="coiled-coil region" evidence="1">
    <location>
        <begin position="311"/>
        <end position="338"/>
    </location>
</feature>
<proteinExistence type="predicted"/>
<organism evidence="3 4">
    <name type="scientific">Fodinisporobacter ferrooxydans</name>
    <dbReference type="NCBI Taxonomy" id="2901836"/>
    <lineage>
        <taxon>Bacteria</taxon>
        <taxon>Bacillati</taxon>
        <taxon>Bacillota</taxon>
        <taxon>Bacilli</taxon>
        <taxon>Bacillales</taxon>
        <taxon>Alicyclobacillaceae</taxon>
        <taxon>Fodinisporobacter</taxon>
    </lineage>
</organism>
<evidence type="ECO:0000313" key="4">
    <source>
        <dbReference type="Proteomes" id="UP000830167"/>
    </source>
</evidence>
<name>A0ABY4CF52_9BACL</name>
<keyword evidence="1" id="KW-0175">Coiled coil</keyword>
<evidence type="ECO:0000256" key="2">
    <source>
        <dbReference type="SAM" id="MobiDB-lite"/>
    </source>
</evidence>
<dbReference type="Proteomes" id="UP000830167">
    <property type="component" value="Chromosome"/>
</dbReference>
<reference evidence="3" key="1">
    <citation type="submission" date="2021-12" db="EMBL/GenBank/DDBJ databases">
        <title>Alicyclobacillaceae gen. nov., sp. nov., isolated from chalcocite enrichment system.</title>
        <authorList>
            <person name="Jiang Z."/>
        </authorList>
    </citation>
    <scope>NUCLEOTIDE SEQUENCE</scope>
    <source>
        <strain evidence="3">MYW30-H2</strain>
    </source>
</reference>
<evidence type="ECO:0000313" key="3">
    <source>
        <dbReference type="EMBL" id="UOF89033.1"/>
    </source>
</evidence>